<feature type="region of interest" description="Disordered" evidence="1">
    <location>
        <begin position="217"/>
        <end position="254"/>
    </location>
</feature>
<comment type="caution">
    <text evidence="3">The sequence shown here is derived from an EMBL/GenBank/DDBJ whole genome shotgun (WGS) entry which is preliminary data.</text>
</comment>
<evidence type="ECO:0000313" key="3">
    <source>
        <dbReference type="EMBL" id="MFC3076070.1"/>
    </source>
</evidence>
<proteinExistence type="predicted"/>
<keyword evidence="2" id="KW-1133">Transmembrane helix</keyword>
<keyword evidence="2" id="KW-0812">Transmembrane</keyword>
<reference evidence="4" key="1">
    <citation type="journal article" date="2019" name="Int. J. Syst. Evol. Microbiol.">
        <title>The Global Catalogue of Microorganisms (GCM) 10K type strain sequencing project: providing services to taxonomists for standard genome sequencing and annotation.</title>
        <authorList>
            <consortium name="The Broad Institute Genomics Platform"/>
            <consortium name="The Broad Institute Genome Sequencing Center for Infectious Disease"/>
            <person name="Wu L."/>
            <person name="Ma J."/>
        </authorList>
    </citation>
    <scope>NUCLEOTIDE SEQUENCE [LARGE SCALE GENOMIC DNA]</scope>
    <source>
        <strain evidence="4">KCTC 52677</strain>
    </source>
</reference>
<evidence type="ECO:0000256" key="1">
    <source>
        <dbReference type="SAM" id="MobiDB-lite"/>
    </source>
</evidence>
<evidence type="ECO:0000313" key="4">
    <source>
        <dbReference type="Proteomes" id="UP001595377"/>
    </source>
</evidence>
<organism evidence="3 4">
    <name type="scientific">Shinella pollutisoli</name>
    <dbReference type="NCBI Taxonomy" id="2250594"/>
    <lineage>
        <taxon>Bacteria</taxon>
        <taxon>Pseudomonadati</taxon>
        <taxon>Pseudomonadota</taxon>
        <taxon>Alphaproteobacteria</taxon>
        <taxon>Hyphomicrobiales</taxon>
        <taxon>Rhizobiaceae</taxon>
        <taxon>Shinella</taxon>
    </lineage>
</organism>
<gene>
    <name evidence="3" type="ORF">ACFOHH_23355</name>
</gene>
<dbReference type="PANTHER" id="PTHR31876">
    <property type="entry name" value="COV-LIKE PROTEIN 1"/>
    <property type="match status" value="1"/>
</dbReference>
<dbReference type="Proteomes" id="UP001595377">
    <property type="component" value="Unassembled WGS sequence"/>
</dbReference>
<accession>A0ABV7DNV2</accession>
<keyword evidence="2" id="KW-0472">Membrane</keyword>
<feature type="compositionally biased region" description="Low complexity" evidence="1">
    <location>
        <begin position="232"/>
        <end position="242"/>
    </location>
</feature>
<name>A0ABV7DNV2_9HYPH</name>
<feature type="transmembrane region" description="Helical" evidence="2">
    <location>
        <begin position="20"/>
        <end position="40"/>
    </location>
</feature>
<feature type="compositionally biased region" description="Pro residues" evidence="1">
    <location>
        <begin position="243"/>
        <end position="254"/>
    </location>
</feature>
<evidence type="ECO:0000256" key="2">
    <source>
        <dbReference type="SAM" id="Phobius"/>
    </source>
</evidence>
<dbReference type="RefSeq" id="WP_257318313.1">
    <property type="nucleotide sequence ID" value="NZ_JANFDG010000048.1"/>
</dbReference>
<protein>
    <submittedName>
        <fullName evidence="3">DUF502 domain-containing protein</fullName>
    </submittedName>
</protein>
<dbReference type="PANTHER" id="PTHR31876:SF26">
    <property type="entry name" value="PROTEIN LIKE COV 2"/>
    <property type="match status" value="1"/>
</dbReference>
<keyword evidence="4" id="KW-1185">Reference proteome</keyword>
<dbReference type="Pfam" id="PF04367">
    <property type="entry name" value="DUF502"/>
    <property type="match status" value="1"/>
</dbReference>
<sequence>MTIEIAPRQSLATRLRNNFLTGLVICAPVAITIWLTWTFIHWADSWVKPYIPERYNPESYLQFAIPGFGLLTAIVLITLVGFLGKNLIGRSIVEFGDSLFNRTPLVRTVHKSLKQIFETVLKDKGTSFTKAAMIEYPSAGLWSIVFVATDARGEIAVKFRAMGRDMVACFLPPTPFPTAGFLVYVPREKIVPLDMSAEDAAKLIISVGLVTPPEETVHTLADKRAARRRARGAASSPSSAEPIPKPEPPAPPSE</sequence>
<dbReference type="EMBL" id="JBHRSP010000047">
    <property type="protein sequence ID" value="MFC3076070.1"/>
    <property type="molecule type" value="Genomic_DNA"/>
</dbReference>
<feature type="transmembrane region" description="Helical" evidence="2">
    <location>
        <begin position="60"/>
        <end position="83"/>
    </location>
</feature>
<dbReference type="InterPro" id="IPR007462">
    <property type="entry name" value="COV1-like"/>
</dbReference>